<dbReference type="InterPro" id="IPR035931">
    <property type="entry name" value="YlxR-like_sf"/>
</dbReference>
<dbReference type="InterPro" id="IPR007393">
    <property type="entry name" value="YlxR_dom"/>
</dbReference>
<dbReference type="AlphaFoldDB" id="A0A964FGB1"/>
<protein>
    <submittedName>
        <fullName evidence="2">YlxR family protein</fullName>
    </submittedName>
</protein>
<dbReference type="InterPro" id="IPR037465">
    <property type="entry name" value="YlxR"/>
</dbReference>
<dbReference type="Gene3D" id="3.30.1230.10">
    <property type="entry name" value="YlxR-like"/>
    <property type="match status" value="1"/>
</dbReference>
<proteinExistence type="predicted"/>
<dbReference type="RefSeq" id="WP_229640858.1">
    <property type="nucleotide sequence ID" value="NZ_JADWDC010000029.1"/>
</dbReference>
<keyword evidence="3" id="KW-1185">Reference proteome</keyword>
<dbReference type="Pfam" id="PF04296">
    <property type="entry name" value="YlxR"/>
    <property type="match status" value="1"/>
</dbReference>
<evidence type="ECO:0000259" key="1">
    <source>
        <dbReference type="Pfam" id="PF04296"/>
    </source>
</evidence>
<feature type="domain" description="YlxR" evidence="1">
    <location>
        <begin position="7"/>
        <end position="78"/>
    </location>
</feature>
<dbReference type="PANTHER" id="PTHR34215">
    <property type="entry name" value="BLL0784 PROTEIN"/>
    <property type="match status" value="1"/>
</dbReference>
<sequence length="83" mass="9918">MKQKNYRRCVSCRRNRPKQSFWRVVRIALNHQIEIDRGMGRSAYICPDINCLTQAKTKNRLSSSLRTKVPEHIYQDLQERLRG</sequence>
<accession>A0A964FGB1</accession>
<dbReference type="EMBL" id="JADWDC010000029">
    <property type="protein sequence ID" value="MCC0177791.1"/>
    <property type="molecule type" value="Genomic_DNA"/>
</dbReference>
<evidence type="ECO:0000313" key="2">
    <source>
        <dbReference type="EMBL" id="MCC0177791.1"/>
    </source>
</evidence>
<organism evidence="2 3">
    <name type="scientific">Waterburya agarophytonicola KI4</name>
    <dbReference type="NCBI Taxonomy" id="2874699"/>
    <lineage>
        <taxon>Bacteria</taxon>
        <taxon>Bacillati</taxon>
        <taxon>Cyanobacteriota</taxon>
        <taxon>Cyanophyceae</taxon>
        <taxon>Pleurocapsales</taxon>
        <taxon>Hyellaceae</taxon>
        <taxon>Waterburya</taxon>
        <taxon>Waterburya agarophytonicola</taxon>
    </lineage>
</organism>
<name>A0A964FGB1_9CYAN</name>
<dbReference type="Proteomes" id="UP000729733">
    <property type="component" value="Unassembled WGS sequence"/>
</dbReference>
<comment type="caution">
    <text evidence="2">The sequence shown here is derived from an EMBL/GenBank/DDBJ whole genome shotgun (WGS) entry which is preliminary data.</text>
</comment>
<dbReference type="PANTHER" id="PTHR34215:SF1">
    <property type="entry name" value="YLXR DOMAIN-CONTAINING PROTEIN"/>
    <property type="match status" value="1"/>
</dbReference>
<reference evidence="2" key="1">
    <citation type="journal article" date="2021" name="Antonie Van Leeuwenhoek">
        <title>Draft genome and description of Waterburya agarophytonicola gen. nov. sp. nov. (Pleurocapsales, Cyanobacteria): a seaweed symbiont.</title>
        <authorList>
            <person name="Bonthond G."/>
            <person name="Shalygin S."/>
            <person name="Bayer T."/>
            <person name="Weinberger F."/>
        </authorList>
    </citation>
    <scope>NUCLEOTIDE SEQUENCE</scope>
    <source>
        <strain evidence="2">KI4</strain>
    </source>
</reference>
<dbReference type="SUPFAM" id="SSF64376">
    <property type="entry name" value="YlxR-like"/>
    <property type="match status" value="1"/>
</dbReference>
<gene>
    <name evidence="2" type="ORF">I4641_12465</name>
</gene>
<evidence type="ECO:0000313" key="3">
    <source>
        <dbReference type="Proteomes" id="UP000729733"/>
    </source>
</evidence>